<keyword evidence="1" id="KW-0233">DNA recombination</keyword>
<dbReference type="InterPro" id="IPR013762">
    <property type="entry name" value="Integrase-like_cat_sf"/>
</dbReference>
<evidence type="ECO:0008006" key="4">
    <source>
        <dbReference type="Google" id="ProtNLM"/>
    </source>
</evidence>
<evidence type="ECO:0000256" key="1">
    <source>
        <dbReference type="ARBA" id="ARBA00023172"/>
    </source>
</evidence>
<accession>A0ABN4G0M8</accession>
<protein>
    <recommendedName>
        <fullName evidence="4">Tyr recombinase domain-containing protein</fullName>
    </recommendedName>
</protein>
<evidence type="ECO:0000313" key="2">
    <source>
        <dbReference type="EMBL" id="AKG74027.1"/>
    </source>
</evidence>
<dbReference type="EMBL" id="CP011366">
    <property type="protein sequence ID" value="AKG74027.1"/>
    <property type="molecule type" value="Genomic_DNA"/>
</dbReference>
<gene>
    <name evidence="2" type="ORF">AAT16_07145</name>
</gene>
<dbReference type="SUPFAM" id="SSF56349">
    <property type="entry name" value="DNA breaking-rejoining enzymes"/>
    <property type="match status" value="1"/>
</dbReference>
<reference evidence="2 3" key="1">
    <citation type="journal article" date="2015" name="Int. J. Syst. Evol. Microbiol.">
        <title>Complete genome sequence of Salinicoccus halodurans H3B36, isolated from the Qaidam Basin in China.</title>
        <authorList>
            <person name="Jiang K."/>
            <person name="Xue Y."/>
            <person name="Ma Y."/>
        </authorList>
    </citation>
    <scope>NUCLEOTIDE SEQUENCE [LARGE SCALE GENOMIC DNA]</scope>
    <source>
        <strain evidence="2 3">H3B36</strain>
    </source>
</reference>
<organism evidence="2 3">
    <name type="scientific">Salinicoccus halodurans</name>
    <dbReference type="NCBI Taxonomy" id="407035"/>
    <lineage>
        <taxon>Bacteria</taxon>
        <taxon>Bacillati</taxon>
        <taxon>Bacillota</taxon>
        <taxon>Bacilli</taxon>
        <taxon>Bacillales</taxon>
        <taxon>Staphylococcaceae</taxon>
        <taxon>Salinicoccus</taxon>
    </lineage>
</organism>
<evidence type="ECO:0000313" key="3">
    <source>
        <dbReference type="Proteomes" id="UP000034029"/>
    </source>
</evidence>
<reference evidence="3" key="2">
    <citation type="submission" date="2015-04" db="EMBL/GenBank/DDBJ databases">
        <title>Complete genome sequence of Salinicoccus halodurans strain H3B36, isolated from the Qaidam basin of China.</title>
        <authorList>
            <person name="Ma Y."/>
            <person name="Jiang K."/>
            <person name="Xue Y."/>
        </authorList>
    </citation>
    <scope>NUCLEOTIDE SEQUENCE [LARGE SCALE GENOMIC DNA]</scope>
    <source>
        <strain evidence="3">H3B36</strain>
    </source>
</reference>
<dbReference type="InterPro" id="IPR011010">
    <property type="entry name" value="DNA_brk_join_enz"/>
</dbReference>
<name>A0ABN4G0M8_9STAP</name>
<sequence>MKEIQTFIAALPRNMNGYVFRDRGSSIKAGTMGYYLKKLCREIKIKEIGFHGLRHTHCSLLIFKDVSYTTSASGLGTKT</sequence>
<dbReference type="Proteomes" id="UP000034029">
    <property type="component" value="Chromosome"/>
</dbReference>
<dbReference type="Gene3D" id="1.10.443.10">
    <property type="entry name" value="Intergrase catalytic core"/>
    <property type="match status" value="1"/>
</dbReference>
<proteinExistence type="predicted"/>
<dbReference type="RefSeq" id="WP_046790213.1">
    <property type="nucleotide sequence ID" value="NZ_CP011366.1"/>
</dbReference>
<keyword evidence="3" id="KW-1185">Reference proteome</keyword>